<dbReference type="Pfam" id="PF01595">
    <property type="entry name" value="CNNM"/>
    <property type="match status" value="1"/>
</dbReference>
<evidence type="ECO:0000256" key="8">
    <source>
        <dbReference type="SAM" id="MobiDB-lite"/>
    </source>
</evidence>
<organism evidence="11 12">
    <name type="scientific">Brassica cretica</name>
    <name type="common">Mustard</name>
    <dbReference type="NCBI Taxonomy" id="69181"/>
    <lineage>
        <taxon>Eukaryota</taxon>
        <taxon>Viridiplantae</taxon>
        <taxon>Streptophyta</taxon>
        <taxon>Embryophyta</taxon>
        <taxon>Tracheophyta</taxon>
        <taxon>Spermatophyta</taxon>
        <taxon>Magnoliopsida</taxon>
        <taxon>eudicotyledons</taxon>
        <taxon>Gunneridae</taxon>
        <taxon>Pentapetalae</taxon>
        <taxon>rosids</taxon>
        <taxon>malvids</taxon>
        <taxon>Brassicales</taxon>
        <taxon>Brassicaceae</taxon>
        <taxon>Brassiceae</taxon>
        <taxon>Brassica</taxon>
    </lineage>
</organism>
<comment type="caution">
    <text evidence="11">The sequence shown here is derived from an EMBL/GenBank/DDBJ whole genome shotgun (WGS) entry which is preliminary data.</text>
</comment>
<feature type="compositionally biased region" description="Low complexity" evidence="8">
    <location>
        <begin position="68"/>
        <end position="77"/>
    </location>
</feature>
<feature type="transmembrane region" description="Helical" evidence="9">
    <location>
        <begin position="1178"/>
        <end position="1196"/>
    </location>
</feature>
<evidence type="ECO:0000256" key="6">
    <source>
        <dbReference type="ARBA" id="ARBA00023136"/>
    </source>
</evidence>
<dbReference type="InterPro" id="IPR045095">
    <property type="entry name" value="ACDP"/>
</dbReference>
<keyword evidence="3 7" id="KW-0812">Transmembrane</keyword>
<feature type="region of interest" description="Disordered" evidence="8">
    <location>
        <begin position="774"/>
        <end position="866"/>
    </location>
</feature>
<feature type="compositionally biased region" description="Polar residues" evidence="8">
    <location>
        <begin position="1558"/>
        <end position="1567"/>
    </location>
</feature>
<dbReference type="GO" id="GO:0030026">
    <property type="term" value="P:intracellular manganese ion homeostasis"/>
    <property type="evidence" value="ECO:0007669"/>
    <property type="project" value="TreeGrafter"/>
</dbReference>
<feature type="compositionally biased region" description="Basic and acidic residues" evidence="8">
    <location>
        <begin position="787"/>
        <end position="796"/>
    </location>
</feature>
<sequence length="1573" mass="175428">MPPKRGTKRTRTVRVRADAREVVDGQGAADGVQAEATQAAQAAIQQVTQEAARVAAQEAAHVAEQEVARQQFPQGLKQPPPPPPLPVYRVYDERFYRLTTQMRNMDMEHFGGTVDATVVHDWKLGLQRKLEIIECPPEVSLRLAMQYLRGDALVWWEGVRLGHRGPDPLTFADFIREFDRKYFPKEAMDRKKSDFEHVSQGDMSIREYEVEFNRLCRFTGDGITGRLIRNFLGGMRVEIRNRCRIVTYHRLGDLVEKAAEQGAGLAEEQKLLKSAQPKSGKNAESQKKARDQPERPKCTQCLRYHFGECLKCNKNCPTNGPTAKRQAVTPRVYALGEANGAEPTAEIEPSLTPEIVPPPPPRPEPRSTSSPPIPAQGKSAGDSPRRAVTRSFCSAAFRACISRATATRRCPSPPLILVSRRYFTSAGDSAGDSATRPSRLARRARVLKRRVLQYQSSWSINTILNDLHEDEIQYLRSTPFSLPCGEIPAKPKMKKKLTVKDKPYWVDLFGFVEDLSVSRAPKMLRKNIMKMLKEHAELLGDLEDFLAFPWGRLAFDMLMSSIKKRDEISLSQNTMALKGFALALQLVIVEAVPSLTEVVVRSIIPHDPARPVDESVFKWADEVYDRKVEIFLKLISLNHVFTKELFIRGATTLDVQRMFEKPKVQWRKKRTTVKDKSSTFADDSRIIAVVSVLLKLELERVDGNVASALAYVREVSSSALSYQASVVSTVEAMLKAFKEEILTSVRNANSKACGLDANDATILNVLENISHYSTPPRSADRVTFSEGRSHNVRRDLTSSPRMDAGNHGVTAFSANSKTNEQNEPASPSFSLGLTQDQPSPAPVVDDEMGDNGDGDRAETVDDPMHRRTSKRLRLVPPPMISDYQCRQLFSTVHVKAKCGATKPEFLDSRFVSILCKNYERFKKSKAKDSYVFPKGLVDCTVKCCSYGNASTRFYLPLYVAKKHWIGLCVDFTAAKIYVLDCNPAVCGDSELTRELLPISDMFPYLLKFCGLLEVPGNNPLCQERVKGEGENKCVLIEVGVHKHVRPLITKRLLRLELYCMRTCYPKRREEKSVTLTCRTQMASSDASCCGAAFWLDLVIIISLVAFAGLMAGLTLGLMSLGLVDLEVLIKSGRPQDRINAGKIFPVVKNQHLLLCTLLIGNSMAMEALPIFLDRIVPPLAAIVISVTLILVFGEIMPQAVCTRYGLKVGAIMAPLVRVLLVLFFPIAYPISKVLDWMLGKGHGVLLRRAELKTFVTFHGNEAGKGGDLTTDETSIITGALELTEKTAKDAMTPISNAFSLDLDSTLNLETLNTIMSVGHSRVPVYFRNPSHIIGLILVKNLLAVNARKEVPLRKMIMRKIPRVSETMPLYDILNEFQKGHSHIAVVYKDLDEHKGSPETSENDIERRKNKKTKDELFKDSCKKPKAQVEVSEKEVFKIETGDAKSGKSENGEEQQGKTTLTAAPAKKRHRGCSFCILDIENSPIPDFPPNEEVVGVITMEDVIEELLQEEILDETDEYVNIHNRIRVNMHASQENLPSVITSITQSSSGSTSPNRTSHMATPDSSPATKPLEN</sequence>
<dbReference type="Proteomes" id="UP000712600">
    <property type="component" value="Unassembled WGS sequence"/>
</dbReference>
<evidence type="ECO:0000256" key="2">
    <source>
        <dbReference type="ARBA" id="ARBA00022670"/>
    </source>
</evidence>
<comment type="subcellular location">
    <subcellularLocation>
        <location evidence="1">Membrane</location>
        <topology evidence="1">Multi-pass membrane protein</topology>
    </subcellularLocation>
</comment>
<keyword evidence="5 7" id="KW-1133">Transmembrane helix</keyword>
<evidence type="ECO:0000256" key="3">
    <source>
        <dbReference type="ARBA" id="ARBA00022692"/>
    </source>
</evidence>
<dbReference type="CDD" id="cd04590">
    <property type="entry name" value="CBS_pair_CorC_HlyC_assoc"/>
    <property type="match status" value="1"/>
</dbReference>
<dbReference type="InterPro" id="IPR003653">
    <property type="entry name" value="Peptidase_C48_C"/>
</dbReference>
<gene>
    <name evidence="11" type="ORF">F2Q69_00029154</name>
</gene>
<dbReference type="InterPro" id="IPR046342">
    <property type="entry name" value="CBS_dom_sf"/>
</dbReference>
<reference evidence="11" key="1">
    <citation type="submission" date="2019-12" db="EMBL/GenBank/DDBJ databases">
        <title>Genome sequencing and annotation of Brassica cretica.</title>
        <authorList>
            <person name="Studholme D.J."/>
            <person name="Sarris P."/>
        </authorList>
    </citation>
    <scope>NUCLEOTIDE SEQUENCE</scope>
    <source>
        <strain evidence="11">PFS-109/04</strain>
        <tissue evidence="11">Leaf</tissue>
    </source>
</reference>
<dbReference type="SUPFAM" id="SSF54631">
    <property type="entry name" value="CBS-domain pair"/>
    <property type="match status" value="1"/>
</dbReference>
<feature type="transmembrane region" description="Helical" evidence="9">
    <location>
        <begin position="1152"/>
        <end position="1172"/>
    </location>
</feature>
<feature type="region of interest" description="Disordered" evidence="8">
    <location>
        <begin position="272"/>
        <end position="294"/>
    </location>
</feature>
<feature type="domain" description="CNNM transmembrane" evidence="10">
    <location>
        <begin position="1089"/>
        <end position="1272"/>
    </location>
</feature>
<evidence type="ECO:0000313" key="12">
    <source>
        <dbReference type="Proteomes" id="UP000712600"/>
    </source>
</evidence>
<dbReference type="EMBL" id="QGKX02000088">
    <property type="protein sequence ID" value="KAF3587737.1"/>
    <property type="molecule type" value="Genomic_DNA"/>
</dbReference>
<feature type="non-terminal residue" evidence="11">
    <location>
        <position position="1"/>
    </location>
</feature>
<feature type="region of interest" description="Disordered" evidence="8">
    <location>
        <begin position="1393"/>
        <end position="1418"/>
    </location>
</feature>
<keyword evidence="4" id="KW-0378">Hydrolase</keyword>
<feature type="compositionally biased region" description="Basic and acidic residues" evidence="8">
    <location>
        <begin position="1439"/>
        <end position="1450"/>
    </location>
</feature>
<dbReference type="GO" id="GO:0010960">
    <property type="term" value="P:magnesium ion homeostasis"/>
    <property type="evidence" value="ECO:0007669"/>
    <property type="project" value="InterPro"/>
</dbReference>
<evidence type="ECO:0000259" key="10">
    <source>
        <dbReference type="PROSITE" id="PS51846"/>
    </source>
</evidence>
<dbReference type="Gene3D" id="3.10.580.10">
    <property type="entry name" value="CBS-domain"/>
    <property type="match status" value="2"/>
</dbReference>
<name>A0A8S9S3J7_BRACR</name>
<accession>A0A8S9S3J7</accession>
<feature type="compositionally biased region" description="Basic and acidic residues" evidence="8">
    <location>
        <begin position="853"/>
        <end position="865"/>
    </location>
</feature>
<dbReference type="InterPro" id="IPR005162">
    <property type="entry name" value="Retrotrans_gag_dom"/>
</dbReference>
<feature type="region of interest" description="Disordered" evidence="8">
    <location>
        <begin position="65"/>
        <end position="84"/>
    </location>
</feature>
<feature type="region of interest" description="Disordered" evidence="8">
    <location>
        <begin position="1541"/>
        <end position="1573"/>
    </location>
</feature>
<dbReference type="PROSITE" id="PS51846">
    <property type="entry name" value="CNNM"/>
    <property type="match status" value="1"/>
</dbReference>
<feature type="transmembrane region" description="Helical" evidence="9">
    <location>
        <begin position="1093"/>
        <end position="1123"/>
    </location>
</feature>
<dbReference type="FunFam" id="3.10.580.10:FF:000063">
    <property type="entry name" value="DUF21 domain-containing protein At5g52790"/>
    <property type="match status" value="1"/>
</dbReference>
<feature type="compositionally biased region" description="Low complexity" evidence="8">
    <location>
        <begin position="1541"/>
        <end position="1557"/>
    </location>
</feature>
<dbReference type="GO" id="GO:0006508">
    <property type="term" value="P:proteolysis"/>
    <property type="evidence" value="ECO:0007669"/>
    <property type="project" value="UniProtKB-KW"/>
</dbReference>
<feature type="compositionally biased region" description="Basic and acidic residues" evidence="8">
    <location>
        <begin position="284"/>
        <end position="294"/>
    </location>
</feature>
<dbReference type="InterPro" id="IPR002550">
    <property type="entry name" value="CNNM"/>
</dbReference>
<dbReference type="Pfam" id="PF02902">
    <property type="entry name" value="Peptidase_C48"/>
    <property type="match status" value="1"/>
</dbReference>
<dbReference type="PANTHER" id="PTHR12064">
    <property type="entry name" value="METAL TRANSPORTER CNNM"/>
    <property type="match status" value="1"/>
</dbReference>
<evidence type="ECO:0000256" key="4">
    <source>
        <dbReference type="ARBA" id="ARBA00022801"/>
    </source>
</evidence>
<proteinExistence type="predicted"/>
<evidence type="ECO:0000256" key="9">
    <source>
        <dbReference type="SAM" id="Phobius"/>
    </source>
</evidence>
<evidence type="ECO:0000256" key="5">
    <source>
        <dbReference type="ARBA" id="ARBA00022989"/>
    </source>
</evidence>
<feature type="transmembrane region" description="Helical" evidence="9">
    <location>
        <begin position="1208"/>
        <end position="1228"/>
    </location>
</feature>
<evidence type="ECO:0000313" key="11">
    <source>
        <dbReference type="EMBL" id="KAF3587737.1"/>
    </source>
</evidence>
<keyword evidence="6 7" id="KW-0472">Membrane</keyword>
<dbReference type="GO" id="GO:0005737">
    <property type="term" value="C:cytoplasm"/>
    <property type="evidence" value="ECO:0007669"/>
    <property type="project" value="TreeGrafter"/>
</dbReference>
<feature type="region of interest" description="Disordered" evidence="8">
    <location>
        <begin position="342"/>
        <end position="386"/>
    </location>
</feature>
<keyword evidence="2" id="KW-0645">Protease</keyword>
<evidence type="ECO:0000256" key="1">
    <source>
        <dbReference type="ARBA" id="ARBA00004141"/>
    </source>
</evidence>
<dbReference type="InterPro" id="IPR044751">
    <property type="entry name" value="Ion_transp-like_CBS"/>
</dbReference>
<dbReference type="PANTHER" id="PTHR12064:SF76">
    <property type="entry name" value="CNNM TRANSMEMBRANE DOMAIN-CONTAINING PROTEIN"/>
    <property type="match status" value="1"/>
</dbReference>
<feature type="region of interest" description="Disordered" evidence="8">
    <location>
        <begin position="1439"/>
        <end position="1464"/>
    </location>
</feature>
<dbReference type="GO" id="GO:0008234">
    <property type="term" value="F:cysteine-type peptidase activity"/>
    <property type="evidence" value="ECO:0007669"/>
    <property type="project" value="InterPro"/>
</dbReference>
<dbReference type="GO" id="GO:0016020">
    <property type="term" value="C:membrane"/>
    <property type="evidence" value="ECO:0007669"/>
    <property type="project" value="UniProtKB-SubCell"/>
</dbReference>
<protein>
    <recommendedName>
        <fullName evidence="10">CNNM transmembrane domain-containing protein</fullName>
    </recommendedName>
</protein>
<feature type="compositionally biased region" description="Polar residues" evidence="8">
    <location>
        <begin position="812"/>
        <end position="838"/>
    </location>
</feature>
<dbReference type="Pfam" id="PF03732">
    <property type="entry name" value="Retrotrans_gag"/>
    <property type="match status" value="1"/>
</dbReference>
<evidence type="ECO:0000256" key="7">
    <source>
        <dbReference type="PROSITE-ProRule" id="PRU01193"/>
    </source>
</evidence>